<dbReference type="PIRSF" id="PIRSF015283">
    <property type="entry name" value="Regulatory_RpfE"/>
    <property type="match status" value="1"/>
</dbReference>
<name>A0A323UW06_9RHOO</name>
<evidence type="ECO:0008006" key="3">
    <source>
        <dbReference type="Google" id="ProtNLM"/>
    </source>
</evidence>
<evidence type="ECO:0000313" key="1">
    <source>
        <dbReference type="EMBL" id="PZA15416.1"/>
    </source>
</evidence>
<dbReference type="GO" id="GO:0004619">
    <property type="term" value="F:phosphoglycerate mutase activity"/>
    <property type="evidence" value="ECO:0007669"/>
    <property type="project" value="InterPro"/>
</dbReference>
<reference evidence="1 2" key="1">
    <citation type="submission" date="2018-06" db="EMBL/GenBank/DDBJ databases">
        <title>Azoarcus communis strain SWub3 genome.</title>
        <authorList>
            <person name="Zorraquino Salvo V."/>
            <person name="Toubiana D."/>
            <person name="Blumwald E."/>
        </authorList>
    </citation>
    <scope>NUCLEOTIDE SEQUENCE [LARGE SCALE GENOMIC DNA]</scope>
    <source>
        <strain evidence="1 2">SWub3</strain>
    </source>
</reference>
<dbReference type="InterPro" id="IPR016631">
    <property type="entry name" value="Regulatory_RpfE"/>
</dbReference>
<organism evidence="1 2">
    <name type="scientific">Parazoarcus communis SWub3 = DSM 12120</name>
    <dbReference type="NCBI Taxonomy" id="1121029"/>
    <lineage>
        <taxon>Bacteria</taxon>
        <taxon>Pseudomonadati</taxon>
        <taxon>Pseudomonadota</taxon>
        <taxon>Betaproteobacteria</taxon>
        <taxon>Rhodocyclales</taxon>
        <taxon>Zoogloeaceae</taxon>
        <taxon>Parazoarcus</taxon>
    </lineage>
</organism>
<dbReference type="AlphaFoldDB" id="A0A323UW06"/>
<accession>A0A323UW06</accession>
<protein>
    <recommendedName>
        <fullName evidence="3">Phosphoglycerate mutase</fullName>
    </recommendedName>
</protein>
<dbReference type="Proteomes" id="UP000248259">
    <property type="component" value="Unassembled WGS sequence"/>
</dbReference>
<keyword evidence="2" id="KW-1185">Reference proteome</keyword>
<comment type="caution">
    <text evidence="1">The sequence shown here is derived from an EMBL/GenBank/DDBJ whole genome shotgun (WGS) entry which is preliminary data.</text>
</comment>
<dbReference type="RefSeq" id="WP_110527119.1">
    <property type="nucleotide sequence ID" value="NZ_QKOE01000014.1"/>
</dbReference>
<dbReference type="EMBL" id="QKOE01000014">
    <property type="protein sequence ID" value="PZA15416.1"/>
    <property type="molecule type" value="Genomic_DNA"/>
</dbReference>
<gene>
    <name evidence="1" type="ORF">DNK49_16900</name>
</gene>
<proteinExistence type="predicted"/>
<evidence type="ECO:0000313" key="2">
    <source>
        <dbReference type="Proteomes" id="UP000248259"/>
    </source>
</evidence>
<dbReference type="OrthoDB" id="5295974at2"/>
<sequence>MHIHLIIPGLLWPAASLVGPAAGLALPALAHLLGKGRMTHVEFEPYHTQLLRLFGDAQASTALADLRRRGESCLPPADDAHYLCADPVNLSFAREHLLLGEFPDDDIEPAEAHGLVVALNDTFGDLGHFELASPTRWYLRLNEPTSARLYPLHDVVGRPIKHFLPEGDDGRLWQRILNELQIVLHNHPLNQAREASGKRPINSLWPWGAGTPPQPRPCSFAAVQAEGPLALGLGVTAGLPTRTPDLASALNANTLVVVERLLLPARQLDLDRWRQSLIELERDWFAPLASALRQGKLRTLTLTAPGDRFTLQLHAGARDHWHFWRKPLELDALLKSLAPPPHLPDAAAP</sequence>